<dbReference type="PANTHER" id="PTHR38340">
    <property type="entry name" value="S-LAYER PROTEIN"/>
    <property type="match status" value="1"/>
</dbReference>
<evidence type="ECO:0000313" key="4">
    <source>
        <dbReference type="EMBL" id="SEQ17219.1"/>
    </source>
</evidence>
<evidence type="ECO:0000256" key="2">
    <source>
        <dbReference type="ARBA" id="ARBA00022525"/>
    </source>
</evidence>
<dbReference type="InterPro" id="IPR050557">
    <property type="entry name" value="RTX_toxin/Mannuronan_C5-epim"/>
</dbReference>
<comment type="subcellular location">
    <subcellularLocation>
        <location evidence="1">Secreted</location>
    </subcellularLocation>
</comment>
<name>A0A1H9DUP7_9PSED</name>
<dbReference type="RefSeq" id="WP_094010428.1">
    <property type="nucleotide sequence ID" value="NZ_FOEQ01000002.1"/>
</dbReference>
<dbReference type="GO" id="GO:0005509">
    <property type="term" value="F:calcium ion binding"/>
    <property type="evidence" value="ECO:0007669"/>
    <property type="project" value="InterPro"/>
</dbReference>
<accession>A0A1H9DUP7</accession>
<dbReference type="InterPro" id="IPR001343">
    <property type="entry name" value="Hemolysn_Ca-bd"/>
</dbReference>
<dbReference type="Pfam" id="PF00353">
    <property type="entry name" value="HemolysinCabind"/>
    <property type="match status" value="2"/>
</dbReference>
<evidence type="ECO:0000256" key="3">
    <source>
        <dbReference type="ARBA" id="ARBA00022837"/>
    </source>
</evidence>
<dbReference type="PRINTS" id="PR00313">
    <property type="entry name" value="CABNDNGRPT"/>
</dbReference>
<reference evidence="4 5" key="1">
    <citation type="submission" date="2016-10" db="EMBL/GenBank/DDBJ databases">
        <authorList>
            <person name="de Groot N.N."/>
        </authorList>
    </citation>
    <scope>NUCLEOTIDE SEQUENCE [LARGE SCALE GENOMIC DNA]</scope>
    <source>
        <strain evidence="4 5">LMG 27941</strain>
    </source>
</reference>
<gene>
    <name evidence="4" type="ORF">SAMN05216230_102105</name>
</gene>
<dbReference type="Proteomes" id="UP000199221">
    <property type="component" value="Unassembled WGS sequence"/>
</dbReference>
<sequence>MPVFDYRQLDSTASSALYKDAMALATYAYHGIDDGFSAGYQKYGFGLGLPATLVKALIGGTDSQGVIPGIPWNPDSEARALAQVKAAGWSPISAAQLGYQGKTDARGTFHGEAPGYTSAQVEILGRYDAAGQLSGIGIAFRGTSGPRENLLGDTIGDAINDLLAAIGPAGYARDYAGNAFGQLLADVAAFAKANGLSGADITVSGHSLGGLAVNSLADLSGSRWGGFYQDARYVAFASPTQAADASKVLNIGYENDPVFRVLDGTSATWGTLGVHDGAKASATNNIVNFNDHYASDAWNLLPFSIGNIATWLSHLPTAYTDGLGRVLDSSFYQWTSRDSTILVSNLSDVTRGSTWVEDLNRNAEPHKGSTFIIGSDKDDLIHGGRGNDYLEGRAGNDTFRDDGGFNLIDGGAGHDTLKLQDALANLSIARDGEGTLYVRDAEGGISLVRNVENLVSKESSLLIFSKEVSHAVAAQGLFESGKITPYASSLNGTQASDQLVAGNQGQWLFGLGGDDRLQGGAGNDVLVGGSGNDVLMGGGGRDTFLFSGHFGQDRVLDFTGQDRLVFIGVEGGTAAPDWRAHASQVGDDLVLKFGGDSVTLVGIAGQGVGDGQIVIA</sequence>
<dbReference type="InterPro" id="IPR018511">
    <property type="entry name" value="Hemolysin-typ_Ca-bd_CS"/>
</dbReference>
<dbReference type="SUPFAM" id="SSF51120">
    <property type="entry name" value="beta-Roll"/>
    <property type="match status" value="2"/>
</dbReference>
<dbReference type="InterPro" id="IPR029058">
    <property type="entry name" value="AB_hydrolase_fold"/>
</dbReference>
<evidence type="ECO:0000313" key="5">
    <source>
        <dbReference type="Proteomes" id="UP000199221"/>
    </source>
</evidence>
<dbReference type="Gene3D" id="2.150.10.10">
    <property type="entry name" value="Serralysin-like metalloprotease, C-terminal"/>
    <property type="match status" value="2"/>
</dbReference>
<dbReference type="GO" id="GO:0005576">
    <property type="term" value="C:extracellular region"/>
    <property type="evidence" value="ECO:0007669"/>
    <property type="project" value="UniProtKB-SubCell"/>
</dbReference>
<dbReference type="PROSITE" id="PS00330">
    <property type="entry name" value="HEMOLYSIN_CALCIUM"/>
    <property type="match status" value="2"/>
</dbReference>
<dbReference type="Gene3D" id="3.40.50.1820">
    <property type="entry name" value="alpha/beta hydrolase"/>
    <property type="match status" value="1"/>
</dbReference>
<protein>
    <submittedName>
        <fullName evidence="4">Triacylglycerol lipase</fullName>
    </submittedName>
</protein>
<keyword evidence="2" id="KW-0964">Secreted</keyword>
<dbReference type="PANTHER" id="PTHR38340:SF1">
    <property type="entry name" value="S-LAYER PROTEIN"/>
    <property type="match status" value="1"/>
</dbReference>
<dbReference type="InterPro" id="IPR011049">
    <property type="entry name" value="Serralysin-like_metalloprot_C"/>
</dbReference>
<keyword evidence="3" id="KW-0106">Calcium</keyword>
<dbReference type="AlphaFoldDB" id="A0A1H9DUP7"/>
<evidence type="ECO:0000256" key="1">
    <source>
        <dbReference type="ARBA" id="ARBA00004613"/>
    </source>
</evidence>
<organism evidence="4 5">
    <name type="scientific">Pseudomonas soli</name>
    <dbReference type="NCBI Taxonomy" id="1306993"/>
    <lineage>
        <taxon>Bacteria</taxon>
        <taxon>Pseudomonadati</taxon>
        <taxon>Pseudomonadota</taxon>
        <taxon>Gammaproteobacteria</taxon>
        <taxon>Pseudomonadales</taxon>
        <taxon>Pseudomonadaceae</taxon>
        <taxon>Pseudomonas</taxon>
    </lineage>
</organism>
<dbReference type="EMBL" id="FOEQ01000002">
    <property type="protein sequence ID" value="SEQ17219.1"/>
    <property type="molecule type" value="Genomic_DNA"/>
</dbReference>
<dbReference type="SUPFAM" id="SSF53474">
    <property type="entry name" value="alpha/beta-Hydrolases"/>
    <property type="match status" value="1"/>
</dbReference>
<proteinExistence type="predicted"/>